<feature type="transmembrane region" description="Helical" evidence="1">
    <location>
        <begin position="563"/>
        <end position="582"/>
    </location>
</feature>
<reference evidence="3" key="1">
    <citation type="submission" date="2006-09" db="EMBL/GenBank/DDBJ databases">
        <title>Complete sequence of Rhodopseudomonas palustris BisA53.</title>
        <authorList>
            <consortium name="US DOE Joint Genome Institute"/>
            <person name="Copeland A."/>
            <person name="Lucas S."/>
            <person name="Lapidus A."/>
            <person name="Barry K."/>
            <person name="Detter J.C."/>
            <person name="Glavina del Rio T."/>
            <person name="Hammon N."/>
            <person name="Israni S."/>
            <person name="Dalin E."/>
            <person name="Tice H."/>
            <person name="Pitluck S."/>
            <person name="Chain P."/>
            <person name="Malfatti S."/>
            <person name="Shin M."/>
            <person name="Vergez L."/>
            <person name="Schmutz J."/>
            <person name="Larimer F."/>
            <person name="Land M."/>
            <person name="Hauser L."/>
            <person name="Pelletier D.A."/>
            <person name="Kyrpides N."/>
            <person name="Kim E."/>
            <person name="Harwood C.S."/>
            <person name="Oda Y."/>
            <person name="Richardson P."/>
        </authorList>
    </citation>
    <scope>NUCLEOTIDE SEQUENCE [LARGE SCALE GENOMIC DNA]</scope>
    <source>
        <strain evidence="3">BisA53</strain>
    </source>
</reference>
<dbReference type="HOGENOM" id="CLU_360110_0_0_5"/>
<evidence type="ECO:0000256" key="1">
    <source>
        <dbReference type="SAM" id="Phobius"/>
    </source>
</evidence>
<organism evidence="3">
    <name type="scientific">Rhodopseudomonas palustris (strain BisA53)</name>
    <dbReference type="NCBI Taxonomy" id="316055"/>
    <lineage>
        <taxon>Bacteria</taxon>
        <taxon>Pseudomonadati</taxon>
        <taxon>Pseudomonadota</taxon>
        <taxon>Alphaproteobacteria</taxon>
        <taxon>Hyphomicrobiales</taxon>
        <taxon>Nitrobacteraceae</taxon>
        <taxon>Rhodopseudomonas</taxon>
    </lineage>
</organism>
<keyword evidence="1" id="KW-0812">Transmembrane</keyword>
<evidence type="ECO:0000313" key="3">
    <source>
        <dbReference type="EMBL" id="ABJ06436.1"/>
    </source>
</evidence>
<gene>
    <name evidence="3" type="ordered locus">RPE_2498</name>
</gene>
<feature type="transmembrane region" description="Helical" evidence="1">
    <location>
        <begin position="436"/>
        <end position="458"/>
    </location>
</feature>
<proteinExistence type="predicted"/>
<protein>
    <recommendedName>
        <fullName evidence="2">T6SS Phospholipase effector Tle1-like catalytic domain-containing protein</fullName>
    </recommendedName>
</protein>
<dbReference type="eggNOG" id="COG3673">
    <property type="taxonomic scope" value="Bacteria"/>
</dbReference>
<keyword evidence="1" id="KW-1133">Transmembrane helix</keyword>
<dbReference type="Pfam" id="PF09994">
    <property type="entry name" value="T6SS_Tle1-like_cat"/>
    <property type="match status" value="1"/>
</dbReference>
<evidence type="ECO:0000259" key="2">
    <source>
        <dbReference type="Pfam" id="PF09994"/>
    </source>
</evidence>
<keyword evidence="1" id="KW-0472">Membrane</keyword>
<dbReference type="PANTHER" id="PTHR33840">
    <property type="match status" value="1"/>
</dbReference>
<dbReference type="InterPro" id="IPR018712">
    <property type="entry name" value="Tle1-like_cat"/>
</dbReference>
<sequence>MARRIILLSDGTGNSSAAVWRTNVWRMYNALDLTNDDQVASYDDGVGTSNFKPLAILGGAFGYGLRRNVINLYKFACRNFKAEGDEIFAFGFSRGAFTIRVTIGLILDQGLISAADISESELDKQAQQAYNAYHKRRFHTNWGLMWRAFKGLLNKGAETQTQIPPGREMPVIRFLGLWDTVAAYGLPIDEMTKGVSQWLTPLELPNHTLSPLVKRACHALSLDDERTTFHPVLWNERSETPPAGTPRYTKNERLSQVWFAGVHANVGGGYPEDSLAHIPLYWIMEEARACGLRFKGHDPDAIAETRQARDKDGRLYDSRSGLASYYRYGPRRVSRLCNQQSLLTGTDEVFVAKPKIHESVLKRVRNNAHAYAPIGIPHDYEVVVTVPDPSGEQDKVLFRIDELPAAASPAASSIYELRSDAEARVLEERSKIWPVVWIRLGLYFLTLASTIVLLLYPFTGRSDPLGERVNTFKYVSDFIRLLAGFLPGWASDWLVAYAQYPKVFIGLAIFIGALVYASTKAEEKIVDRMARLWKSALAHSEPVPSTPPAPPRKLVVVSAWKDYVAPALSAVVIVWLLVTVAWRSAFVAFDQAGYVCQKSDHLRYIPDAGALISFKTSDACFATGYRVGRLDRYLVWTNPTQAELAASSYKDFATDRATCSLDPAQEMANGSTTATARGYSLFNNEDGAEISLIETIEHLAVVPLRRYYSHPWFQPIARYGAVGNEVDFLEPDPDPRVKKISEHITPKVSAELFFFLNDTVGGYGNNKGCVSFFIKPSK</sequence>
<feature type="transmembrane region" description="Helical" evidence="1">
    <location>
        <begin position="478"/>
        <end position="496"/>
    </location>
</feature>
<dbReference type="EMBL" id="CP000463">
    <property type="protein sequence ID" value="ABJ06436.1"/>
    <property type="molecule type" value="Genomic_DNA"/>
</dbReference>
<feature type="domain" description="T6SS Phospholipase effector Tle1-like catalytic" evidence="2">
    <location>
        <begin position="3"/>
        <end position="286"/>
    </location>
</feature>
<dbReference type="AlphaFoldDB" id="Q07NP8"/>
<dbReference type="OrthoDB" id="4378831at2"/>
<dbReference type="KEGG" id="rpe:RPE_2498"/>
<dbReference type="PANTHER" id="PTHR33840:SF1">
    <property type="entry name" value="TLE1 PHOSPHOLIPASE DOMAIN-CONTAINING PROTEIN"/>
    <property type="match status" value="1"/>
</dbReference>
<name>Q07NP8_RHOP5</name>
<accession>Q07NP8</accession>
<feature type="transmembrane region" description="Helical" evidence="1">
    <location>
        <begin position="503"/>
        <end position="519"/>
    </location>
</feature>